<evidence type="ECO:0000313" key="3">
    <source>
        <dbReference type="Proteomes" id="UP000272729"/>
    </source>
</evidence>
<dbReference type="InterPro" id="IPR027443">
    <property type="entry name" value="IPNS-like_sf"/>
</dbReference>
<gene>
    <name evidence="2" type="ORF">DFJ66_2388</name>
</gene>
<evidence type="ECO:0000313" key="2">
    <source>
        <dbReference type="EMBL" id="RKT69192.1"/>
    </source>
</evidence>
<protein>
    <submittedName>
        <fullName evidence="2">Aspartyl/asparaginyl beta-hydroxylase</fullName>
    </submittedName>
</protein>
<evidence type="ECO:0000259" key="1">
    <source>
        <dbReference type="Pfam" id="PF05118"/>
    </source>
</evidence>
<dbReference type="Pfam" id="PF05118">
    <property type="entry name" value="Asp_Arg_Hydrox"/>
    <property type="match status" value="1"/>
</dbReference>
<dbReference type="Gene3D" id="2.60.120.330">
    <property type="entry name" value="B-lactam Antibiotic, Isopenicillin N Synthase, Chain"/>
    <property type="match status" value="1"/>
</dbReference>
<keyword evidence="3" id="KW-1185">Reference proteome</keyword>
<accession>A0A495X5F6</accession>
<sequence>MQAVDPWPAAPVLAQLPPVARLAAAFDSDALREDLASIDAGTWSAINIMTGDGVGLPSTTLDWRTIPLRSIGGAADRTDPGGPELADFADTPWLDRLPAFREVLAAIPGPLRSARLMALGPGAESPLHSDTKVGLPWGTVRLHVPVRTLPEAILVLDGETYCWEPGGLWYADFTRAHLVRNTGAERRIHLVVDVVVTDDLLALFPPVFREPSNRAGYLVQQRFGDTAVDDPSPVCAFEAPRSFLSFEAADGAHLDDDQLVPMSVEDVDGALVLVADRKPRFRLLPVGDGEFRFAGWTRERTVEIGDDHVTLHTRKGGSEIWSRRVPAQPVGVREAVS</sequence>
<dbReference type="SUPFAM" id="SSF51197">
    <property type="entry name" value="Clavaminate synthase-like"/>
    <property type="match status" value="1"/>
</dbReference>
<comment type="caution">
    <text evidence="2">The sequence shown here is derived from an EMBL/GenBank/DDBJ whole genome shotgun (WGS) entry which is preliminary data.</text>
</comment>
<dbReference type="EMBL" id="RBXR01000001">
    <property type="protein sequence ID" value="RKT69192.1"/>
    <property type="molecule type" value="Genomic_DNA"/>
</dbReference>
<dbReference type="AlphaFoldDB" id="A0A495X5F6"/>
<name>A0A495X5F6_9PSEU</name>
<dbReference type="RefSeq" id="WP_121220750.1">
    <property type="nucleotide sequence ID" value="NZ_JBIUBA010000002.1"/>
</dbReference>
<organism evidence="2 3">
    <name type="scientific">Saccharothrix variisporea</name>
    <dbReference type="NCBI Taxonomy" id="543527"/>
    <lineage>
        <taxon>Bacteria</taxon>
        <taxon>Bacillati</taxon>
        <taxon>Actinomycetota</taxon>
        <taxon>Actinomycetes</taxon>
        <taxon>Pseudonocardiales</taxon>
        <taxon>Pseudonocardiaceae</taxon>
        <taxon>Saccharothrix</taxon>
    </lineage>
</organism>
<dbReference type="InterPro" id="IPR007803">
    <property type="entry name" value="Asp/Arg/Pro-Hydrxlase"/>
</dbReference>
<reference evidence="2 3" key="1">
    <citation type="submission" date="2018-10" db="EMBL/GenBank/DDBJ databases">
        <title>Sequencing the genomes of 1000 actinobacteria strains.</title>
        <authorList>
            <person name="Klenk H.-P."/>
        </authorList>
    </citation>
    <scope>NUCLEOTIDE SEQUENCE [LARGE SCALE GENOMIC DNA]</scope>
    <source>
        <strain evidence="2 3">DSM 43911</strain>
    </source>
</reference>
<proteinExistence type="predicted"/>
<dbReference type="OrthoDB" id="1441538at2"/>
<feature type="domain" description="Aspartyl/asparaginy/proline hydroxylase" evidence="1">
    <location>
        <begin position="63"/>
        <end position="195"/>
    </location>
</feature>
<dbReference type="Proteomes" id="UP000272729">
    <property type="component" value="Unassembled WGS sequence"/>
</dbReference>